<dbReference type="GO" id="GO:0009253">
    <property type="term" value="P:peptidoglycan catabolic process"/>
    <property type="evidence" value="ECO:0007669"/>
    <property type="project" value="InterPro"/>
</dbReference>
<dbReference type="GO" id="GO:0008270">
    <property type="term" value="F:zinc ion binding"/>
    <property type="evidence" value="ECO:0007669"/>
    <property type="project" value="InterPro"/>
</dbReference>
<dbReference type="InterPro" id="IPR018392">
    <property type="entry name" value="LysM"/>
</dbReference>
<dbReference type="Gene3D" id="3.10.350.10">
    <property type="entry name" value="LysM domain"/>
    <property type="match status" value="1"/>
</dbReference>
<dbReference type="InterPro" id="IPR036779">
    <property type="entry name" value="LysM_dom_sf"/>
</dbReference>
<dbReference type="InterPro" id="IPR002502">
    <property type="entry name" value="Amidase_domain"/>
</dbReference>
<dbReference type="SMART" id="SM00644">
    <property type="entry name" value="Ami_2"/>
    <property type="match status" value="1"/>
</dbReference>
<dbReference type="Gene3D" id="3.40.80.10">
    <property type="entry name" value="Peptidoglycan recognition protein-like"/>
    <property type="match status" value="1"/>
</dbReference>
<dbReference type="AlphaFoldDB" id="A0A1W1XJ06"/>
<dbReference type="InterPro" id="IPR036505">
    <property type="entry name" value="Amidase/PGRP_sf"/>
</dbReference>
<dbReference type="GO" id="GO:0009254">
    <property type="term" value="P:peptidoglycan turnover"/>
    <property type="evidence" value="ECO:0007669"/>
    <property type="project" value="TreeGrafter"/>
</dbReference>
<dbReference type="GO" id="GO:0071555">
    <property type="term" value="P:cell wall organization"/>
    <property type="evidence" value="ECO:0007669"/>
    <property type="project" value="UniProtKB-KW"/>
</dbReference>
<dbReference type="PANTHER" id="PTHR30417">
    <property type="entry name" value="N-ACETYLMURAMOYL-L-ALANINE AMIDASE AMID"/>
    <property type="match status" value="1"/>
</dbReference>
<evidence type="ECO:0000256" key="3">
    <source>
        <dbReference type="ARBA" id="ARBA00022801"/>
    </source>
</evidence>
<keyword evidence="4" id="KW-0961">Cell wall biogenesis/degradation</keyword>
<evidence type="ECO:0000259" key="5">
    <source>
        <dbReference type="PROSITE" id="PS51782"/>
    </source>
</evidence>
<sequence>MHVIQDGARSAVRSPVQTVSVGLKSFLCLLLLGVILAGCGSRPSGNVRHAPPPRGTTHPQRIQVVKEPLKVNARPRTVVHEVAPLETVWRLSKMYGVPMADIYRANGLKPGATIRIGQKLIIPNARYFQNVVPLYPNTCWRYIVIHHTATDIGNANVINTSHLKRGFWNGLGYHFLIDNGSLGKGDGQIEVAPRWIKQEEGAHCKAGNMNRKAIGIALVGNFDQDLPTPKQMDSLARLVRELVYYYHIPPSHILGHGDVPGANTDCPGRRFPWKALEQRLRNME</sequence>
<comment type="catalytic activity">
    <reaction evidence="1">
        <text>Hydrolyzes the link between N-acetylmuramoyl residues and L-amino acid residues in certain cell-wall glycopeptides.</text>
        <dbReference type="EC" id="3.5.1.28"/>
    </reaction>
</comment>
<dbReference type="SUPFAM" id="SSF54106">
    <property type="entry name" value="LysM domain"/>
    <property type="match status" value="1"/>
</dbReference>
<evidence type="ECO:0000313" key="7">
    <source>
        <dbReference type="Proteomes" id="UP000192783"/>
    </source>
</evidence>
<dbReference type="SUPFAM" id="SSF55846">
    <property type="entry name" value="N-acetylmuramoyl-L-alanine amidase-like"/>
    <property type="match status" value="1"/>
</dbReference>
<evidence type="ECO:0000256" key="4">
    <source>
        <dbReference type="ARBA" id="ARBA00023316"/>
    </source>
</evidence>
<keyword evidence="7" id="KW-1185">Reference proteome</keyword>
<dbReference type="InterPro" id="IPR051206">
    <property type="entry name" value="NAMLAA_amidase_2"/>
</dbReference>
<dbReference type="STRING" id="1121390.SAMN02746041_01876"/>
<gene>
    <name evidence="6" type="ORF">SAMN02746041_01876</name>
</gene>
<evidence type="ECO:0000256" key="1">
    <source>
        <dbReference type="ARBA" id="ARBA00001561"/>
    </source>
</evidence>
<accession>A0A1W1XJ06</accession>
<evidence type="ECO:0000256" key="2">
    <source>
        <dbReference type="ARBA" id="ARBA00011901"/>
    </source>
</evidence>
<evidence type="ECO:0000313" key="6">
    <source>
        <dbReference type="EMBL" id="SMC23939.1"/>
    </source>
</evidence>
<organism evidence="6 7">
    <name type="scientific">Desulfacinum hydrothermale DSM 13146</name>
    <dbReference type="NCBI Taxonomy" id="1121390"/>
    <lineage>
        <taxon>Bacteria</taxon>
        <taxon>Pseudomonadati</taxon>
        <taxon>Thermodesulfobacteriota</taxon>
        <taxon>Syntrophobacteria</taxon>
        <taxon>Syntrophobacterales</taxon>
        <taxon>Syntrophobacteraceae</taxon>
        <taxon>Desulfacinum</taxon>
    </lineage>
</organism>
<dbReference type="EMBL" id="FWXF01000009">
    <property type="protein sequence ID" value="SMC23939.1"/>
    <property type="molecule type" value="Genomic_DNA"/>
</dbReference>
<proteinExistence type="predicted"/>
<dbReference type="Pfam" id="PF01476">
    <property type="entry name" value="LysM"/>
    <property type="match status" value="1"/>
</dbReference>
<dbReference type="Pfam" id="PF01510">
    <property type="entry name" value="Amidase_2"/>
    <property type="match status" value="1"/>
</dbReference>
<reference evidence="6 7" key="1">
    <citation type="submission" date="2017-04" db="EMBL/GenBank/DDBJ databases">
        <authorList>
            <person name="Afonso C.L."/>
            <person name="Miller P.J."/>
            <person name="Scott M.A."/>
            <person name="Spackman E."/>
            <person name="Goraichik I."/>
            <person name="Dimitrov K.M."/>
            <person name="Suarez D.L."/>
            <person name="Swayne D.E."/>
        </authorList>
    </citation>
    <scope>NUCLEOTIDE SEQUENCE [LARGE SCALE GENOMIC DNA]</scope>
    <source>
        <strain evidence="6 7">DSM 13146</strain>
    </source>
</reference>
<feature type="domain" description="LysM" evidence="5">
    <location>
        <begin position="78"/>
        <end position="122"/>
    </location>
</feature>
<keyword evidence="3" id="KW-0378">Hydrolase</keyword>
<dbReference type="SMART" id="SM00257">
    <property type="entry name" value="LysM"/>
    <property type="match status" value="1"/>
</dbReference>
<dbReference type="CDD" id="cd00118">
    <property type="entry name" value="LysM"/>
    <property type="match status" value="1"/>
</dbReference>
<dbReference type="GO" id="GO:0008745">
    <property type="term" value="F:N-acetylmuramoyl-L-alanine amidase activity"/>
    <property type="evidence" value="ECO:0007669"/>
    <property type="project" value="UniProtKB-EC"/>
</dbReference>
<protein>
    <recommendedName>
        <fullName evidence="2">N-acetylmuramoyl-L-alanine amidase</fullName>
        <ecNumber evidence="2">3.5.1.28</ecNumber>
    </recommendedName>
</protein>
<name>A0A1W1XJ06_9BACT</name>
<dbReference type="CDD" id="cd06583">
    <property type="entry name" value="PGRP"/>
    <property type="match status" value="1"/>
</dbReference>
<dbReference type="SMART" id="SM00701">
    <property type="entry name" value="PGRP"/>
    <property type="match status" value="1"/>
</dbReference>
<dbReference type="InterPro" id="IPR006619">
    <property type="entry name" value="PGRP_domain_met/bac"/>
</dbReference>
<dbReference type="PROSITE" id="PS51782">
    <property type="entry name" value="LYSM"/>
    <property type="match status" value="1"/>
</dbReference>
<dbReference type="Proteomes" id="UP000192783">
    <property type="component" value="Unassembled WGS sequence"/>
</dbReference>
<dbReference type="EC" id="3.5.1.28" evidence="2"/>
<dbReference type="PANTHER" id="PTHR30417:SF1">
    <property type="entry name" value="N-ACETYLMURAMOYL-L-ALANINE AMIDASE AMID"/>
    <property type="match status" value="1"/>
</dbReference>